<reference evidence="7" key="2">
    <citation type="submission" date="2015-01" db="EMBL/GenBank/DDBJ databases">
        <title>Evolutionary Origins and Diversification of the Mycorrhizal Mutualists.</title>
        <authorList>
            <consortium name="DOE Joint Genome Institute"/>
            <consortium name="Mycorrhizal Genomics Consortium"/>
            <person name="Kohler A."/>
            <person name="Kuo A."/>
            <person name="Nagy L.G."/>
            <person name="Floudas D."/>
            <person name="Copeland A."/>
            <person name="Barry K.W."/>
            <person name="Cichocki N."/>
            <person name="Veneault-Fourrey C."/>
            <person name="LaButti K."/>
            <person name="Lindquist E.A."/>
            <person name="Lipzen A."/>
            <person name="Lundell T."/>
            <person name="Morin E."/>
            <person name="Murat C."/>
            <person name="Riley R."/>
            <person name="Ohm R."/>
            <person name="Sun H."/>
            <person name="Tunlid A."/>
            <person name="Henrissat B."/>
            <person name="Grigoriev I.V."/>
            <person name="Hibbett D.S."/>
            <person name="Martin F."/>
        </authorList>
    </citation>
    <scope>NUCLEOTIDE SEQUENCE [LARGE SCALE GENOMIC DNA]</scope>
    <source>
        <strain evidence="7">MUT 4182</strain>
    </source>
</reference>
<dbReference type="InterPro" id="IPR047867">
    <property type="entry name" value="Ribosomal_uL22_bac/org-type"/>
</dbReference>
<dbReference type="Proteomes" id="UP000054248">
    <property type="component" value="Unassembled WGS sequence"/>
</dbReference>
<dbReference type="GO" id="GO:0005762">
    <property type="term" value="C:mitochondrial large ribosomal subunit"/>
    <property type="evidence" value="ECO:0007669"/>
    <property type="project" value="TreeGrafter"/>
</dbReference>
<dbReference type="PANTHER" id="PTHR13501">
    <property type="entry name" value="CHLOROPLAST 50S RIBOSOMAL PROTEIN L22-RELATED"/>
    <property type="match status" value="1"/>
</dbReference>
<dbReference type="GO" id="GO:0006412">
    <property type="term" value="P:translation"/>
    <property type="evidence" value="ECO:0007669"/>
    <property type="project" value="InterPro"/>
</dbReference>
<dbReference type="InterPro" id="IPR001063">
    <property type="entry name" value="Ribosomal_uL22"/>
</dbReference>
<evidence type="ECO:0000256" key="3">
    <source>
        <dbReference type="ARBA" id="ARBA00023274"/>
    </source>
</evidence>
<protein>
    <recommendedName>
        <fullName evidence="8">Ribosomal protein L22</fullName>
    </recommendedName>
</protein>
<evidence type="ECO:0000256" key="1">
    <source>
        <dbReference type="ARBA" id="ARBA00009451"/>
    </source>
</evidence>
<organism evidence="6 7">
    <name type="scientific">Tulasnella calospora MUT 4182</name>
    <dbReference type="NCBI Taxonomy" id="1051891"/>
    <lineage>
        <taxon>Eukaryota</taxon>
        <taxon>Fungi</taxon>
        <taxon>Dikarya</taxon>
        <taxon>Basidiomycota</taxon>
        <taxon>Agaricomycotina</taxon>
        <taxon>Agaricomycetes</taxon>
        <taxon>Cantharellales</taxon>
        <taxon>Tulasnellaceae</taxon>
        <taxon>Tulasnella</taxon>
    </lineage>
</organism>
<evidence type="ECO:0000256" key="5">
    <source>
        <dbReference type="SAM" id="MobiDB-lite"/>
    </source>
</evidence>
<evidence type="ECO:0000313" key="6">
    <source>
        <dbReference type="EMBL" id="KIO25190.1"/>
    </source>
</evidence>
<dbReference type="InterPro" id="IPR036394">
    <property type="entry name" value="Ribosomal_uL22_sf"/>
</dbReference>
<dbReference type="EMBL" id="KN823047">
    <property type="protein sequence ID" value="KIO25190.1"/>
    <property type="molecule type" value="Genomic_DNA"/>
</dbReference>
<keyword evidence="3 4" id="KW-0687">Ribonucleoprotein</keyword>
<gene>
    <name evidence="6" type="ORF">M407DRAFT_25517</name>
</gene>
<comment type="similarity">
    <text evidence="1 4">Belongs to the universal ribosomal protein uL22 family.</text>
</comment>
<keyword evidence="7" id="KW-1185">Reference proteome</keyword>
<dbReference type="STRING" id="1051891.A0A0C3Q6V8"/>
<name>A0A0C3Q6V8_9AGAM</name>
<proteinExistence type="inferred from homology"/>
<evidence type="ECO:0000313" key="7">
    <source>
        <dbReference type="Proteomes" id="UP000054248"/>
    </source>
</evidence>
<dbReference type="AlphaFoldDB" id="A0A0C3Q6V8"/>
<dbReference type="OrthoDB" id="416470at2759"/>
<evidence type="ECO:0008006" key="8">
    <source>
        <dbReference type="Google" id="ProtNLM"/>
    </source>
</evidence>
<dbReference type="PANTHER" id="PTHR13501:SF8">
    <property type="entry name" value="LARGE RIBOSOMAL SUBUNIT PROTEIN UL22M"/>
    <property type="match status" value="1"/>
</dbReference>
<keyword evidence="2 4" id="KW-0689">Ribosomal protein</keyword>
<accession>A0A0C3Q6V8</accession>
<feature type="region of interest" description="Disordered" evidence="5">
    <location>
        <begin position="1"/>
        <end position="26"/>
    </location>
</feature>
<evidence type="ECO:0000256" key="4">
    <source>
        <dbReference type="RuleBase" id="RU004005"/>
    </source>
</evidence>
<dbReference type="GO" id="GO:0003735">
    <property type="term" value="F:structural constituent of ribosome"/>
    <property type="evidence" value="ECO:0007669"/>
    <property type="project" value="InterPro"/>
</dbReference>
<dbReference type="Gene3D" id="3.90.470.10">
    <property type="entry name" value="Ribosomal protein L22/L17"/>
    <property type="match status" value="1"/>
</dbReference>
<reference evidence="6 7" key="1">
    <citation type="submission" date="2014-04" db="EMBL/GenBank/DDBJ databases">
        <authorList>
            <consortium name="DOE Joint Genome Institute"/>
            <person name="Kuo A."/>
            <person name="Girlanda M."/>
            <person name="Perotto S."/>
            <person name="Kohler A."/>
            <person name="Nagy L.G."/>
            <person name="Floudas D."/>
            <person name="Copeland A."/>
            <person name="Barry K.W."/>
            <person name="Cichocki N."/>
            <person name="Veneault-Fourrey C."/>
            <person name="LaButti K."/>
            <person name="Lindquist E.A."/>
            <person name="Lipzen A."/>
            <person name="Lundell T."/>
            <person name="Morin E."/>
            <person name="Murat C."/>
            <person name="Sun H."/>
            <person name="Tunlid A."/>
            <person name="Henrissat B."/>
            <person name="Grigoriev I.V."/>
            <person name="Hibbett D.S."/>
            <person name="Martin F."/>
            <person name="Nordberg H.P."/>
            <person name="Cantor M.N."/>
            <person name="Hua S.X."/>
        </authorList>
    </citation>
    <scope>NUCLEOTIDE SEQUENCE [LARGE SCALE GENOMIC DNA]</scope>
    <source>
        <strain evidence="6 7">MUT 4182</strain>
    </source>
</reference>
<dbReference type="Pfam" id="PF00237">
    <property type="entry name" value="Ribosomal_L22"/>
    <property type="match status" value="1"/>
</dbReference>
<dbReference type="SUPFAM" id="SSF54843">
    <property type="entry name" value="Ribosomal protein L22"/>
    <property type="match status" value="1"/>
</dbReference>
<dbReference type="HOGENOM" id="CLU_1763279_0_0_1"/>
<evidence type="ECO:0000256" key="2">
    <source>
        <dbReference type="ARBA" id="ARBA00022980"/>
    </source>
</evidence>
<sequence length="169" mass="19054">MSSTGGEAGSTALAKAKKAHSEHRYRTASFKISPRKLNLLSRQVAGKPIDQAILQMEFSDKRAAGRIKSMLCTARDHAAVKGIRRERMVVSESWVNKVDALPRVDIKGRSRTGIKHHRYSRMHVVLKEGPTKEETLLKQRKKALKRALVSAGVVREDVPIRNPRPQWAW</sequence>